<dbReference type="InterPro" id="IPR036322">
    <property type="entry name" value="WD40_repeat_dom_sf"/>
</dbReference>
<dbReference type="Proteomes" id="UP000815325">
    <property type="component" value="Unassembled WGS sequence"/>
</dbReference>
<dbReference type="PROSITE" id="PS50082">
    <property type="entry name" value="WD_REPEATS_2"/>
    <property type="match status" value="1"/>
</dbReference>
<sequence>MNNINELITNGRRRVYFWSSQHPTSRRFKYYSPPLRSKDFKQNVGDFVMSVFVPGSLQALTATTDGDVVLWDEQGITAQMGTKATDRRASKLMRIHQQAITFLGTIGDYIVSGAKDGFVRFYDPLLRIVAWFEDLEAGPVTSVSFSTALPSKLSTAELADTINRFMVPDFVVLTEESRIVEVPSASFEEFDAAKRKGVSVLDPMLADVVGVVCHPHQAELCVLGHCGSLQRWDMVDHICVARRSFTFKNPGEGANTVCYSRDGSLLVVGLDAGYVYIMNTADLTDVHAARNTTAAILMISMAVTGGVVAVADSNHQVLLYAYLPYKHIKRWEFVGKAKVHHAAIVGLCFGETPSGSTRLFSLGADARIVEYDLQASSPTVGLKILYHQDFAPPDVPTALAFAPPMPYFKHFSTQTLLLIADDAYKIKLYSPDQRACVCTYLGPTFSGPLQQLTTFKSPNTNSAFLAYATAERVVGLVGWPMDGDPSNSLGLIAHPGLVSSLAISYDGRRLVTSGPDGTLGVWSVSTQALESQTQAAAALHAAAGGRWAAVLDNPELLEQLQDYFYYAQVRAQGEDTIEPRNIQGTVPVSMVPDLMRAAGFYPSNAAISDIMHHISFVAQCHDMDKLHHVDLETFLMLYSNHRPLFDVSTEDITAAFVAFGKEAPGGRMHRDKLLAVLRQFGEAVHEDEIAESLQALTGEERAEAALPPLLDAQVFANEILGFEEQEAS</sequence>
<evidence type="ECO:0000313" key="7">
    <source>
        <dbReference type="EMBL" id="KAF5841783.1"/>
    </source>
</evidence>
<dbReference type="InterPro" id="IPR050630">
    <property type="entry name" value="WD_repeat_EMAP"/>
</dbReference>
<protein>
    <recommendedName>
        <fullName evidence="5">Cilia- and flagella-associated protein 251</fullName>
    </recommendedName>
</protein>
<dbReference type="SMART" id="SM00320">
    <property type="entry name" value="WD40"/>
    <property type="match status" value="6"/>
</dbReference>
<accession>A0ABQ7H4S2</accession>
<dbReference type="InterPro" id="IPR011992">
    <property type="entry name" value="EF-hand-dom_pair"/>
</dbReference>
<dbReference type="SUPFAM" id="SSF47473">
    <property type="entry name" value="EF-hand"/>
    <property type="match status" value="1"/>
</dbReference>
<dbReference type="SUPFAM" id="SSF50978">
    <property type="entry name" value="WD40 repeat-like"/>
    <property type="match status" value="2"/>
</dbReference>
<keyword evidence="4" id="KW-0966">Cell projection</keyword>
<dbReference type="SUPFAM" id="SSF69304">
    <property type="entry name" value="Tricorn protease N-terminal domain"/>
    <property type="match status" value="1"/>
</dbReference>
<keyword evidence="8" id="KW-1185">Reference proteome</keyword>
<dbReference type="PANTHER" id="PTHR13720">
    <property type="entry name" value="WD-40 REPEAT PROTEIN"/>
    <property type="match status" value="1"/>
</dbReference>
<proteinExistence type="predicted"/>
<dbReference type="PROSITE" id="PS50294">
    <property type="entry name" value="WD_REPEATS_REGION"/>
    <property type="match status" value="1"/>
</dbReference>
<evidence type="ECO:0000256" key="1">
    <source>
        <dbReference type="ARBA" id="ARBA00004138"/>
    </source>
</evidence>
<dbReference type="EMBL" id="MU069476">
    <property type="protein sequence ID" value="KAF5841783.1"/>
    <property type="molecule type" value="Genomic_DNA"/>
</dbReference>
<comment type="caution">
    <text evidence="7">The sequence shown here is derived from an EMBL/GenBank/DDBJ whole genome shotgun (WGS) entry which is preliminary data.</text>
</comment>
<feature type="repeat" description="WD" evidence="6">
    <location>
        <begin position="491"/>
        <end position="532"/>
    </location>
</feature>
<dbReference type="Gene3D" id="2.130.10.10">
    <property type="entry name" value="YVTN repeat-like/Quinoprotein amine dehydrogenase"/>
    <property type="match status" value="3"/>
</dbReference>
<keyword evidence="3" id="KW-0677">Repeat</keyword>
<dbReference type="Pfam" id="PF00400">
    <property type="entry name" value="WD40"/>
    <property type="match status" value="1"/>
</dbReference>
<evidence type="ECO:0000256" key="4">
    <source>
        <dbReference type="ARBA" id="ARBA00023273"/>
    </source>
</evidence>
<evidence type="ECO:0000256" key="5">
    <source>
        <dbReference type="ARBA" id="ARBA00040994"/>
    </source>
</evidence>
<evidence type="ECO:0000256" key="3">
    <source>
        <dbReference type="ARBA" id="ARBA00022737"/>
    </source>
</evidence>
<organism evidence="7 8">
    <name type="scientific">Dunaliella salina</name>
    <name type="common">Green alga</name>
    <name type="synonym">Protococcus salinus</name>
    <dbReference type="NCBI Taxonomy" id="3046"/>
    <lineage>
        <taxon>Eukaryota</taxon>
        <taxon>Viridiplantae</taxon>
        <taxon>Chlorophyta</taxon>
        <taxon>core chlorophytes</taxon>
        <taxon>Chlorophyceae</taxon>
        <taxon>CS clade</taxon>
        <taxon>Chlamydomonadales</taxon>
        <taxon>Dunaliellaceae</taxon>
        <taxon>Dunaliella</taxon>
    </lineage>
</organism>
<evidence type="ECO:0000256" key="6">
    <source>
        <dbReference type="PROSITE-ProRule" id="PRU00221"/>
    </source>
</evidence>
<evidence type="ECO:0000313" key="8">
    <source>
        <dbReference type="Proteomes" id="UP000815325"/>
    </source>
</evidence>
<dbReference type="InterPro" id="IPR015943">
    <property type="entry name" value="WD40/YVTN_repeat-like_dom_sf"/>
</dbReference>
<comment type="subcellular location">
    <subcellularLocation>
        <location evidence="1">Cell projection</location>
        <location evidence="1">Cilium</location>
    </subcellularLocation>
</comment>
<dbReference type="PANTHER" id="PTHR13720:SF13">
    <property type="entry name" value="CILIA- AND FLAGELLA-ASSOCIATED PROTEIN 251"/>
    <property type="match status" value="1"/>
</dbReference>
<name>A0ABQ7H4S2_DUNSA</name>
<evidence type="ECO:0000256" key="2">
    <source>
        <dbReference type="ARBA" id="ARBA00022574"/>
    </source>
</evidence>
<reference evidence="7" key="1">
    <citation type="submission" date="2017-08" db="EMBL/GenBank/DDBJ databases">
        <authorList>
            <person name="Polle J.E."/>
            <person name="Barry K."/>
            <person name="Cushman J."/>
            <person name="Schmutz J."/>
            <person name="Tran D."/>
            <person name="Hathwaick L.T."/>
            <person name="Yim W.C."/>
            <person name="Jenkins J."/>
            <person name="Mckie-Krisberg Z.M."/>
            <person name="Prochnik S."/>
            <person name="Lindquist E."/>
            <person name="Dockter R.B."/>
            <person name="Adam C."/>
            <person name="Molina H."/>
            <person name="Bunkerborg J."/>
            <person name="Jin E."/>
            <person name="Buchheim M."/>
            <person name="Magnuson J."/>
        </authorList>
    </citation>
    <scope>NUCLEOTIDE SEQUENCE</scope>
    <source>
        <strain evidence="7">CCAP 19/18</strain>
    </source>
</reference>
<dbReference type="Gene3D" id="1.10.238.10">
    <property type="entry name" value="EF-hand"/>
    <property type="match status" value="1"/>
</dbReference>
<gene>
    <name evidence="7" type="ORF">DUNSADRAFT_11098</name>
</gene>
<dbReference type="InterPro" id="IPR001680">
    <property type="entry name" value="WD40_rpt"/>
</dbReference>
<keyword evidence="2 6" id="KW-0853">WD repeat</keyword>